<sequence length="296" mass="31948">MERDEGHLDASRGDEEDAVWALSHDTVLIAAFSGWNDAGGAATGATEHIAEVFGCDVVADIDPDEFVDFQVNRPVVDGVGVDRRLVWPGTQISMAYSWNSQRRIVVAHGVEPSFRWRSFTAELLTVAESFGVKTIIVVGALLGDTPHSRPIPVQVSTSDAGVQEFLGTGDSEYEGPTGIVGVISQIAPDAGFTVLSVWGAVPHYVPSSPSPKATAALVSKIEELLGEPITRYDLDDEAKAWEDGVSELAESDPQIAQYVRELEEVRDATQLPNASGEAIAREFEQYLRRRGQSPAD</sequence>
<dbReference type="SUPFAM" id="SSF159659">
    <property type="entry name" value="Cgl1923-like"/>
    <property type="match status" value="1"/>
</dbReference>
<dbReference type="RefSeq" id="WP_015771480.1">
    <property type="nucleotide sequence ID" value="NC_013174.1"/>
</dbReference>
<proteinExistence type="predicted"/>
<evidence type="ECO:0000313" key="2">
    <source>
        <dbReference type="Proteomes" id="UP000000628"/>
    </source>
</evidence>
<dbReference type="InterPro" id="IPR019151">
    <property type="entry name" value="Proteasome_assmbl_chaperone_2"/>
</dbReference>
<dbReference type="PIRSF" id="PIRSF028754">
    <property type="entry name" value="UCP028754"/>
    <property type="match status" value="1"/>
</dbReference>
<dbReference type="Pfam" id="PF09754">
    <property type="entry name" value="PAC2"/>
    <property type="match status" value="1"/>
</dbReference>
<organism evidence="1 2">
    <name type="scientific">Jonesia denitrificans (strain ATCC 14870 / DSM 20603 / BCRC 15368 / CIP 55.134 / JCM 11481 / NBRC 15587 / NCTC 10816 / Prevot 55134)</name>
    <name type="common">Listeria denitrificans</name>
    <dbReference type="NCBI Taxonomy" id="471856"/>
    <lineage>
        <taxon>Bacteria</taxon>
        <taxon>Bacillati</taxon>
        <taxon>Actinomycetota</taxon>
        <taxon>Actinomycetes</taxon>
        <taxon>Micrococcales</taxon>
        <taxon>Jonesiaceae</taxon>
        <taxon>Jonesia</taxon>
    </lineage>
</organism>
<accession>C7R3Z5</accession>
<dbReference type="eggNOG" id="COG1938">
    <property type="taxonomic scope" value="Bacteria"/>
</dbReference>
<evidence type="ECO:0000313" key="1">
    <source>
        <dbReference type="EMBL" id="ACV08852.1"/>
    </source>
</evidence>
<gene>
    <name evidence="1" type="ordered locus">Jden_1196</name>
</gene>
<dbReference type="STRING" id="471856.Jden_1196"/>
<dbReference type="InterPro" id="IPR038389">
    <property type="entry name" value="PSMG2_sf"/>
</dbReference>
<dbReference type="Proteomes" id="UP000000628">
    <property type="component" value="Chromosome"/>
</dbReference>
<protein>
    <recommendedName>
        <fullName evidence="3">PAC2 family protein</fullName>
    </recommendedName>
</protein>
<name>C7R3Z5_JONDD</name>
<keyword evidence="2" id="KW-1185">Reference proteome</keyword>
<dbReference type="HOGENOM" id="CLU_055821_1_0_11"/>
<dbReference type="Gene3D" id="3.40.50.10900">
    <property type="entry name" value="PAC-like subunit"/>
    <property type="match status" value="1"/>
</dbReference>
<dbReference type="OrthoDB" id="150941at2"/>
<evidence type="ECO:0008006" key="3">
    <source>
        <dbReference type="Google" id="ProtNLM"/>
    </source>
</evidence>
<dbReference type="EMBL" id="CP001706">
    <property type="protein sequence ID" value="ACV08852.1"/>
    <property type="molecule type" value="Genomic_DNA"/>
</dbReference>
<reference evidence="1 2" key="1">
    <citation type="journal article" date="2009" name="Stand. Genomic Sci.">
        <title>Complete genome sequence of Jonesia denitrificans type strain (Prevot 55134).</title>
        <authorList>
            <person name="Pukall R."/>
            <person name="Gehrich-Schroter G."/>
            <person name="Lapidus A."/>
            <person name="Nolan M."/>
            <person name="Glavina Del Rio T."/>
            <person name="Lucas S."/>
            <person name="Chen F."/>
            <person name="Tice H."/>
            <person name="Pitluck S."/>
            <person name="Cheng J.F."/>
            <person name="Copeland A."/>
            <person name="Saunders E."/>
            <person name="Brettin T."/>
            <person name="Detter J.C."/>
            <person name="Bruce D."/>
            <person name="Goodwin L."/>
            <person name="Pati A."/>
            <person name="Ivanova N."/>
            <person name="Mavromatis K."/>
            <person name="Ovchinnikova G."/>
            <person name="Chen A."/>
            <person name="Palaniappan K."/>
            <person name="Land M."/>
            <person name="Hauser L."/>
            <person name="Chang Y.J."/>
            <person name="Jeffries C.D."/>
            <person name="Chain P."/>
            <person name="Goker M."/>
            <person name="Bristow J."/>
            <person name="Eisen J.A."/>
            <person name="Markowitz V."/>
            <person name="Hugenholtz P."/>
            <person name="Kyrpides N.C."/>
            <person name="Klenk H.P."/>
            <person name="Han C."/>
        </authorList>
    </citation>
    <scope>NUCLEOTIDE SEQUENCE [LARGE SCALE GENOMIC DNA]</scope>
    <source>
        <strain evidence="2">ATCC 14870 / DSM 20603 / BCRC 15368 / CIP 55.134 / JCM 11481 / NBRC 15587 / NCTC 10816 / Prevot 55134</strain>
    </source>
</reference>
<dbReference type="KEGG" id="jde:Jden_1196"/>
<dbReference type="AlphaFoldDB" id="C7R3Z5"/>
<dbReference type="InterPro" id="IPR008492">
    <property type="entry name" value="Rv2714-like"/>
</dbReference>